<dbReference type="PANTHER" id="PTHR11076">
    <property type="entry name" value="DNA REPAIR POLYMERASE UMUC / TRANSFERASE FAMILY MEMBER"/>
    <property type="match status" value="1"/>
</dbReference>
<dbReference type="GO" id="GO:0003887">
    <property type="term" value="F:DNA-directed DNA polymerase activity"/>
    <property type="evidence" value="ECO:0007669"/>
    <property type="project" value="UniProtKB-EC"/>
</dbReference>
<evidence type="ECO:0000256" key="1">
    <source>
        <dbReference type="ARBA" id="ARBA00010945"/>
    </source>
</evidence>
<accession>I0KD31</accession>
<proteinExistence type="inferred from homology"/>
<keyword evidence="4" id="KW-0234">DNA repair</keyword>
<dbReference type="EMBL" id="HE796683">
    <property type="protein sequence ID" value="CCH02034.1"/>
    <property type="molecule type" value="Genomic_DNA"/>
</dbReference>
<sequence length="428" mass="47547">MLSLVDCNNYYASCERAFNPALDHQPVGVLSNNDGCLIARSNELKALGVKIGTPHFQLKELIDAHNVKIFSSNYTLYGDMSARVMATLGRFVENVEVYSIDEAFMDLAGYESAYPDLISFAQQVRSTVLQWTRIPVSVGLAPTKTLCKVANWYAKRQAEHNGVLLLDSPAQITATLDDFAIDDLWGIGWRYAGMLKRNGIRTAAQLAALPDDWINAKLTVNGLRLAYELRGTPCKLLEVEAPAKKAICTAPSFGRGVPDLDTISQALTTHLGRAAEKLRRQDSCASSFTVFLHTNRHKRSPNPNGELAKQYYGAQSVDLPHPTASTMELVGYALAALKKVFRFGYEYQKVGIMLTGLVPAEHCQTDLFRNVPDGRMAKLSATVDKLNQRHGRDRVRLAAAGYDPSWHHKRQWMSPLYTTNWKDILGAK</sequence>
<dbReference type="eggNOG" id="COG0389">
    <property type="taxonomic scope" value="Bacteria"/>
</dbReference>
<feature type="domain" description="UmuC" evidence="6">
    <location>
        <begin position="2"/>
        <end position="188"/>
    </location>
</feature>
<dbReference type="Pfam" id="PF13438">
    <property type="entry name" value="DUF4113"/>
    <property type="match status" value="1"/>
</dbReference>
<evidence type="ECO:0000259" key="6">
    <source>
        <dbReference type="PROSITE" id="PS50173"/>
    </source>
</evidence>
<dbReference type="PATRIC" id="fig|1166018.3.peg.983"/>
<dbReference type="GO" id="GO:0042276">
    <property type="term" value="P:error-prone translesion synthesis"/>
    <property type="evidence" value="ECO:0007669"/>
    <property type="project" value="TreeGrafter"/>
</dbReference>
<protein>
    <submittedName>
        <fullName evidence="7">DNA polymerase V</fullName>
        <ecNumber evidence="7">2.7.7.7</ecNumber>
    </submittedName>
</protein>
<dbReference type="EC" id="2.7.7.7" evidence="7"/>
<dbReference type="InterPro" id="IPR025188">
    <property type="entry name" value="DUF4113"/>
</dbReference>
<dbReference type="RefSeq" id="WP_015333133.1">
    <property type="nucleotide sequence ID" value="NC_020054.1"/>
</dbReference>
<dbReference type="HOGENOM" id="CLU_012348_3_0_10"/>
<keyword evidence="8" id="KW-1185">Reference proteome</keyword>
<keyword evidence="2" id="KW-0227">DNA damage</keyword>
<evidence type="ECO:0000256" key="3">
    <source>
        <dbReference type="ARBA" id="ARBA00023199"/>
    </source>
</evidence>
<dbReference type="Pfam" id="PF00817">
    <property type="entry name" value="IMS"/>
    <property type="match status" value="1"/>
</dbReference>
<dbReference type="InterPro" id="IPR043502">
    <property type="entry name" value="DNA/RNA_pol_sf"/>
</dbReference>
<dbReference type="Pfam" id="PF11799">
    <property type="entry name" value="IMS_C"/>
    <property type="match status" value="1"/>
</dbReference>
<keyword evidence="7" id="KW-0548">Nucleotidyltransferase</keyword>
<dbReference type="GO" id="GO:0005829">
    <property type="term" value="C:cytosol"/>
    <property type="evidence" value="ECO:0007669"/>
    <property type="project" value="TreeGrafter"/>
</dbReference>
<keyword evidence="7" id="KW-0808">Transferase</keyword>
<evidence type="ECO:0000256" key="5">
    <source>
        <dbReference type="ARBA" id="ARBA00023236"/>
    </source>
</evidence>
<evidence type="ECO:0000256" key="2">
    <source>
        <dbReference type="ARBA" id="ARBA00022763"/>
    </source>
</evidence>
<dbReference type="GO" id="GO:0009432">
    <property type="term" value="P:SOS response"/>
    <property type="evidence" value="ECO:0007669"/>
    <property type="project" value="UniProtKB-KW"/>
</dbReference>
<dbReference type="InterPro" id="IPR001126">
    <property type="entry name" value="UmuC"/>
</dbReference>
<dbReference type="CDD" id="cd01700">
    <property type="entry name" value="PolY_Pol_V_umuC"/>
    <property type="match status" value="1"/>
</dbReference>
<name>I0KD31_9BACT</name>
<dbReference type="InterPro" id="IPR043128">
    <property type="entry name" value="Rev_trsase/Diguanyl_cyclase"/>
</dbReference>
<dbReference type="GO" id="GO:0003684">
    <property type="term" value="F:damaged DNA binding"/>
    <property type="evidence" value="ECO:0007669"/>
    <property type="project" value="InterPro"/>
</dbReference>
<dbReference type="GO" id="GO:0006281">
    <property type="term" value="P:DNA repair"/>
    <property type="evidence" value="ECO:0007669"/>
    <property type="project" value="UniProtKB-KW"/>
</dbReference>
<dbReference type="SUPFAM" id="SSF56672">
    <property type="entry name" value="DNA/RNA polymerases"/>
    <property type="match status" value="1"/>
</dbReference>
<organism evidence="7 8">
    <name type="scientific">Fibrella aestuarina BUZ 2</name>
    <dbReference type="NCBI Taxonomy" id="1166018"/>
    <lineage>
        <taxon>Bacteria</taxon>
        <taxon>Pseudomonadati</taxon>
        <taxon>Bacteroidota</taxon>
        <taxon>Cytophagia</taxon>
        <taxon>Cytophagales</taxon>
        <taxon>Spirosomataceae</taxon>
        <taxon>Fibrella</taxon>
    </lineage>
</organism>
<dbReference type="Proteomes" id="UP000011058">
    <property type="component" value="Chromosome"/>
</dbReference>
<keyword evidence="3" id="KW-0741">SOS mutagenesis</keyword>
<dbReference type="OrthoDB" id="9808813at2"/>
<evidence type="ECO:0000256" key="4">
    <source>
        <dbReference type="ARBA" id="ARBA00023204"/>
    </source>
</evidence>
<dbReference type="PANTHER" id="PTHR11076:SF34">
    <property type="entry name" value="PROTEIN UMUC"/>
    <property type="match status" value="1"/>
</dbReference>
<dbReference type="InterPro" id="IPR050116">
    <property type="entry name" value="DNA_polymerase-Y"/>
</dbReference>
<dbReference type="KEGG" id="fae:FAES_4034"/>
<evidence type="ECO:0000313" key="7">
    <source>
        <dbReference type="EMBL" id="CCH02034.1"/>
    </source>
</evidence>
<reference evidence="7 8" key="1">
    <citation type="journal article" date="2012" name="J. Bacteriol.">
        <title>Genome Sequence of Fibrella aestuarina BUZ 2T, a Filamentous Marine Bacterium.</title>
        <authorList>
            <person name="Filippini M."/>
            <person name="Qi W."/>
            <person name="Blom J."/>
            <person name="Goesmann A."/>
            <person name="Smits T.H."/>
            <person name="Bagheri H.C."/>
        </authorList>
    </citation>
    <scope>NUCLEOTIDE SEQUENCE [LARGE SCALE GENOMIC DNA]</scope>
    <source>
        <strain evidence="8">BUZ 2T</strain>
    </source>
</reference>
<dbReference type="Gene3D" id="1.10.150.20">
    <property type="entry name" value="5' to 3' exonuclease, C-terminal subdomain"/>
    <property type="match status" value="1"/>
</dbReference>
<comment type="similarity">
    <text evidence="1">Belongs to the DNA polymerase type-Y family.</text>
</comment>
<dbReference type="AlphaFoldDB" id="I0KD31"/>
<gene>
    <name evidence="7" type="primary">umuC3</name>
    <name evidence="7" type="ORF">FAES_4034</name>
</gene>
<dbReference type="Gene3D" id="3.30.70.270">
    <property type="match status" value="1"/>
</dbReference>
<dbReference type="Gene3D" id="3.40.1170.60">
    <property type="match status" value="1"/>
</dbReference>
<dbReference type="STRING" id="1166018.FAES_4034"/>
<keyword evidence="5" id="KW-0742">SOS response</keyword>
<dbReference type="InterPro" id="IPR017961">
    <property type="entry name" value="DNA_pol_Y-fam_little_finger"/>
</dbReference>
<dbReference type="PROSITE" id="PS50173">
    <property type="entry name" value="UMUC"/>
    <property type="match status" value="1"/>
</dbReference>
<evidence type="ECO:0000313" key="8">
    <source>
        <dbReference type="Proteomes" id="UP000011058"/>
    </source>
</evidence>